<feature type="non-terminal residue" evidence="4">
    <location>
        <position position="1187"/>
    </location>
</feature>
<dbReference type="Gene3D" id="2.130.10.80">
    <property type="entry name" value="Galactose oxidase/kelch, beta-propeller"/>
    <property type="match status" value="1"/>
</dbReference>
<dbReference type="SUPFAM" id="SSF117281">
    <property type="entry name" value="Kelch motif"/>
    <property type="match status" value="1"/>
</dbReference>
<dbReference type="InterPro" id="IPR044832">
    <property type="entry name" value="NRP-like"/>
</dbReference>
<evidence type="ECO:0000259" key="3">
    <source>
        <dbReference type="PROSITE" id="PS51222"/>
    </source>
</evidence>
<dbReference type="PANTHER" id="PTHR46034">
    <property type="match status" value="1"/>
</dbReference>
<protein>
    <recommendedName>
        <fullName evidence="3">DCD domain-containing protein</fullName>
    </recommendedName>
</protein>
<dbReference type="InterPro" id="IPR006652">
    <property type="entry name" value="Kelch_1"/>
</dbReference>
<dbReference type="Pfam" id="PF01344">
    <property type="entry name" value="Kelch_1"/>
    <property type="match status" value="2"/>
</dbReference>
<reference evidence="4 5" key="1">
    <citation type="submission" date="2024-02" db="EMBL/GenBank/DDBJ databases">
        <title>High-quality chromosome-scale genome assembly of Pensacola bahiagrass (Paspalum notatum Flugge var. saurae).</title>
        <authorList>
            <person name="Vega J.M."/>
            <person name="Podio M."/>
            <person name="Orjuela J."/>
            <person name="Siena L.A."/>
            <person name="Pessino S.C."/>
            <person name="Combes M.C."/>
            <person name="Mariac C."/>
            <person name="Albertini E."/>
            <person name="Pupilli F."/>
            <person name="Ortiz J.P.A."/>
            <person name="Leblanc O."/>
        </authorList>
    </citation>
    <scope>NUCLEOTIDE SEQUENCE [LARGE SCALE GENOMIC DNA]</scope>
    <source>
        <strain evidence="4">R1</strain>
        <tissue evidence="4">Leaf</tissue>
    </source>
</reference>
<feature type="region of interest" description="Disordered" evidence="2">
    <location>
        <begin position="292"/>
        <end position="323"/>
    </location>
</feature>
<dbReference type="SMART" id="SM00767">
    <property type="entry name" value="DCD"/>
    <property type="match status" value="1"/>
</dbReference>
<organism evidence="4 5">
    <name type="scientific">Paspalum notatum var. saurae</name>
    <dbReference type="NCBI Taxonomy" id="547442"/>
    <lineage>
        <taxon>Eukaryota</taxon>
        <taxon>Viridiplantae</taxon>
        <taxon>Streptophyta</taxon>
        <taxon>Embryophyta</taxon>
        <taxon>Tracheophyta</taxon>
        <taxon>Spermatophyta</taxon>
        <taxon>Magnoliopsida</taxon>
        <taxon>Liliopsida</taxon>
        <taxon>Poales</taxon>
        <taxon>Poaceae</taxon>
        <taxon>PACMAD clade</taxon>
        <taxon>Panicoideae</taxon>
        <taxon>Andropogonodae</taxon>
        <taxon>Paspaleae</taxon>
        <taxon>Paspalinae</taxon>
        <taxon>Paspalum</taxon>
    </lineage>
</organism>
<dbReference type="InterPro" id="IPR037293">
    <property type="entry name" value="Gal_Oxidase_central_sf"/>
</dbReference>
<gene>
    <name evidence="4" type="ORF">U9M48_005633</name>
</gene>
<dbReference type="Gene3D" id="2.120.10.80">
    <property type="entry name" value="Kelch-type beta propeller"/>
    <property type="match status" value="1"/>
</dbReference>
<keyword evidence="1" id="KW-0175">Coiled coil</keyword>
<accession>A0AAQ3SFL0</accession>
<evidence type="ECO:0000313" key="5">
    <source>
        <dbReference type="Proteomes" id="UP001341281"/>
    </source>
</evidence>
<dbReference type="EMBL" id="CP144745">
    <property type="protein sequence ID" value="WVZ54893.1"/>
    <property type="molecule type" value="Genomic_DNA"/>
</dbReference>
<feature type="compositionally biased region" description="Basic and acidic residues" evidence="2">
    <location>
        <begin position="292"/>
        <end position="302"/>
    </location>
</feature>
<feature type="region of interest" description="Disordered" evidence="2">
    <location>
        <begin position="1"/>
        <end position="29"/>
    </location>
</feature>
<dbReference type="InterPro" id="IPR015915">
    <property type="entry name" value="Kelch-typ_b-propeller"/>
</dbReference>
<evidence type="ECO:0000256" key="1">
    <source>
        <dbReference type="SAM" id="Coils"/>
    </source>
</evidence>
<evidence type="ECO:0000313" key="4">
    <source>
        <dbReference type="EMBL" id="WVZ54893.1"/>
    </source>
</evidence>
<sequence length="1187" mass="129492">TSLPLVPFPGQERGEARRGGRREPLGWPRVPVRSPRAPSLLGSIGTSPATPFLSIGIMVKSKASWSQVVKSTRPTNLSIKARNLPPQDLGAVIFGCTNSTIAECHSRQLFGLPKTHISYVRNIKEGLPLFLFNYDDRRLYGIYEAAGSGKFCPESNAWSHDGMGKTSYPAQVAMRIRVWCIPLAENQFRNAIVANYYQNTPHHLPGQKLHYFMFELDHAQTSVLMDMYTPSPPPNSFWMPPAAAPADEHVRELALSPGWAPECEGNNDLKSEKVAKSYADIVKKKTLEEVGAGDVKEHESSGKESSNGFDDLDCGETPPEKEDNALSDMAVKVQQHQYPHEQEKVLDFSWILQGHKNLPGQQWNSDFYANATEAEDNSAYSYKYVQEVKSAILDGHSCLPETLDTEVDKLSRGHSDLLLQLLDSETCTEAKLIEAVKELSGRIELMEKKQAWSNKEVKYLQGVNEMLLKRIVELKGTVKTLNSKIDPLTLDNSLNQFVEQCLGSEDVIYLVGGFDGFSFLPTLDSFSPSLDILTPLKPMGVGKSYASTVALDGKIFVLGGGDGACWFDTVDCYDRSRDDWTTCPSLTHDKGSLAGVNVNGRIYAFGGGDGSECFSDVEIFDPAHGKWIKNQPMLEKRFALAGGALNGVIYAVGGFNGIQYLRFSIGGYDTGAKAMVATVEVYEPRMPSWVMVEPMNYTRGYHSSAVLGDSIFTFGGVKGEADTILDVVERYKEGCGVAGHLLVNTAQRWVCTNKSEPHCLVDAERSRAQQSRSGYERPPPIPNPMAIGDTATPGAAAAAKLSISGAALAALLHRCAAAAADCDGLLYGRAAHVPAPPAALSDYDDSAAAPPAPALSISVSGHCSLSHPSSLSDPLGHFNPPADLDSSPSAAVGFFSSRRRTPLRPSMRELALARSLSATLAACATHPLLFILVSPSASPNLSTHSYDYRAFLLLGDRLVPASIGVVNVGPGFRDQYHAFSAESPMPWLPAAPAPGHAHSIGEQKAVDEMVDGFGVGRLQGVLGSAVGQAAEMDGMYAGMLRKLEKLAREVETSNRRVLEQENRNLLLRFRYAGMEGYCLNAVLYRSSIRHQRVPSSGADSVHRTRLWCVGQSERSCVCVEGARRLGMAEQCCVYVRRDEISETVWIAGALEWEQVRLAELQLTVGQKKVHAKMLKIADVCEERRLWI</sequence>
<name>A0AAQ3SFL0_PASNO</name>
<dbReference type="InterPro" id="IPR023238">
    <property type="entry name" value="FAM175"/>
</dbReference>
<dbReference type="AlphaFoldDB" id="A0AAQ3SFL0"/>
<feature type="region of interest" description="Disordered" evidence="2">
    <location>
        <begin position="763"/>
        <end position="782"/>
    </location>
</feature>
<dbReference type="Proteomes" id="UP001341281">
    <property type="component" value="Chromosome 01"/>
</dbReference>
<dbReference type="SMART" id="SM00612">
    <property type="entry name" value="Kelch"/>
    <property type="match status" value="4"/>
</dbReference>
<dbReference type="PANTHER" id="PTHR46034:SF23">
    <property type="entry name" value="DCD (DEVELOPMENT AND CELL DEATH) DOMAIN PROTEIN"/>
    <property type="match status" value="1"/>
</dbReference>
<feature type="domain" description="DCD" evidence="3">
    <location>
        <begin position="87"/>
        <end position="230"/>
    </location>
</feature>
<dbReference type="PRINTS" id="PR02051">
    <property type="entry name" value="PROTEINF175"/>
</dbReference>
<evidence type="ECO:0000256" key="2">
    <source>
        <dbReference type="SAM" id="MobiDB-lite"/>
    </source>
</evidence>
<feature type="compositionally biased region" description="Basic and acidic residues" evidence="2">
    <location>
        <begin position="12"/>
        <end position="24"/>
    </location>
</feature>
<dbReference type="Pfam" id="PF10539">
    <property type="entry name" value="Dev_Cell_Death"/>
    <property type="match status" value="1"/>
</dbReference>
<dbReference type="GO" id="GO:0034976">
    <property type="term" value="P:response to endoplasmic reticulum stress"/>
    <property type="evidence" value="ECO:0007669"/>
    <property type="project" value="InterPro"/>
</dbReference>
<dbReference type="PROSITE" id="PS51222">
    <property type="entry name" value="DCD"/>
    <property type="match status" value="1"/>
</dbReference>
<dbReference type="InterPro" id="IPR013989">
    <property type="entry name" value="Dev_and_cell_death_domain"/>
</dbReference>
<proteinExistence type="predicted"/>
<keyword evidence="5" id="KW-1185">Reference proteome</keyword>
<feature type="coiled-coil region" evidence="1">
    <location>
        <begin position="1036"/>
        <end position="1063"/>
    </location>
</feature>